<feature type="domain" description="HTH gntR-type" evidence="4">
    <location>
        <begin position="2"/>
        <end position="69"/>
    </location>
</feature>
<dbReference type="SMART" id="SM00345">
    <property type="entry name" value="HTH_GNTR"/>
    <property type="match status" value="1"/>
</dbReference>
<proteinExistence type="predicted"/>
<accession>A0A1W1Y612</accession>
<dbReference type="GO" id="GO:0003700">
    <property type="term" value="F:DNA-binding transcription factor activity"/>
    <property type="evidence" value="ECO:0007669"/>
    <property type="project" value="InterPro"/>
</dbReference>
<dbReference type="InterPro" id="IPR008920">
    <property type="entry name" value="TF_FadR/GntR_C"/>
</dbReference>
<reference evidence="5 6" key="1">
    <citation type="submission" date="2017-04" db="EMBL/GenBank/DDBJ databases">
        <authorList>
            <person name="Afonso C.L."/>
            <person name="Miller P.J."/>
            <person name="Scott M.A."/>
            <person name="Spackman E."/>
            <person name="Goraichik I."/>
            <person name="Dimitrov K.M."/>
            <person name="Suarez D.L."/>
            <person name="Swayne D.E."/>
        </authorList>
    </citation>
    <scope>NUCLEOTIDE SEQUENCE [LARGE SCALE GENOMIC DNA]</scope>
    <source>
        <strain evidence="5 6">DSM 5090</strain>
    </source>
</reference>
<evidence type="ECO:0000256" key="2">
    <source>
        <dbReference type="ARBA" id="ARBA00023125"/>
    </source>
</evidence>
<dbReference type="InterPro" id="IPR036390">
    <property type="entry name" value="WH_DNA-bd_sf"/>
</dbReference>
<dbReference type="AlphaFoldDB" id="A0A1W1Y612"/>
<evidence type="ECO:0000313" key="6">
    <source>
        <dbReference type="Proteomes" id="UP000192738"/>
    </source>
</evidence>
<dbReference type="PROSITE" id="PS50949">
    <property type="entry name" value="HTH_GNTR"/>
    <property type="match status" value="1"/>
</dbReference>
<keyword evidence="6" id="KW-1185">Reference proteome</keyword>
<dbReference type="PANTHER" id="PTHR43537">
    <property type="entry name" value="TRANSCRIPTIONAL REGULATOR, GNTR FAMILY"/>
    <property type="match status" value="1"/>
</dbReference>
<dbReference type="InterPro" id="IPR011711">
    <property type="entry name" value="GntR_C"/>
</dbReference>
<name>A0A1W1Y612_9FIRM</name>
<dbReference type="STRING" id="112901.SAMN04488500_10123"/>
<organism evidence="5 6">
    <name type="scientific">Sporomusa malonica</name>
    <dbReference type="NCBI Taxonomy" id="112901"/>
    <lineage>
        <taxon>Bacteria</taxon>
        <taxon>Bacillati</taxon>
        <taxon>Bacillota</taxon>
        <taxon>Negativicutes</taxon>
        <taxon>Selenomonadales</taxon>
        <taxon>Sporomusaceae</taxon>
        <taxon>Sporomusa</taxon>
    </lineage>
</organism>
<dbReference type="Gene3D" id="1.10.10.10">
    <property type="entry name" value="Winged helix-like DNA-binding domain superfamily/Winged helix DNA-binding domain"/>
    <property type="match status" value="1"/>
</dbReference>
<dbReference type="OrthoDB" id="114741at2"/>
<dbReference type="SUPFAM" id="SSF48008">
    <property type="entry name" value="GntR ligand-binding domain-like"/>
    <property type="match status" value="1"/>
</dbReference>
<dbReference type="RefSeq" id="WP_084573564.1">
    <property type="nucleotide sequence ID" value="NZ_CP155572.1"/>
</dbReference>
<gene>
    <name evidence="5" type="ORF">SAMN04488500_10123</name>
</gene>
<keyword evidence="3" id="KW-0804">Transcription</keyword>
<sequence length="213" mass="24725">MSKQTEAAYHYIKQKIIDGSYMPYQKLTEAHLAETIGVSRNTIKKALLKLEQEKLVTIEENKGASIKSFTLEEVMNYLDIRAVLEGLVAKSIAKNISSTELEKMNVILQEMAIRLEAKKYDEYADLNKDFHSVIYKATKNNQAVELLDMIKTQLKRFQFRIILVQGRVQESYKEHIKVYEALAAHNELEAEEALKNHVFNIRRTISENYHLFL</sequence>
<dbReference type="EMBL" id="FWXI01000001">
    <property type="protein sequence ID" value="SMC31606.1"/>
    <property type="molecule type" value="Genomic_DNA"/>
</dbReference>
<dbReference type="CDD" id="cd07377">
    <property type="entry name" value="WHTH_GntR"/>
    <property type="match status" value="1"/>
</dbReference>
<dbReference type="Gene3D" id="1.20.120.530">
    <property type="entry name" value="GntR ligand-binding domain-like"/>
    <property type="match status" value="1"/>
</dbReference>
<evidence type="ECO:0000256" key="3">
    <source>
        <dbReference type="ARBA" id="ARBA00023163"/>
    </source>
</evidence>
<dbReference type="PANTHER" id="PTHR43537:SF5">
    <property type="entry name" value="UXU OPERON TRANSCRIPTIONAL REGULATOR"/>
    <property type="match status" value="1"/>
</dbReference>
<dbReference type="SUPFAM" id="SSF46785">
    <property type="entry name" value="Winged helix' DNA-binding domain"/>
    <property type="match status" value="1"/>
</dbReference>
<evidence type="ECO:0000313" key="5">
    <source>
        <dbReference type="EMBL" id="SMC31606.1"/>
    </source>
</evidence>
<protein>
    <submittedName>
        <fullName evidence="5">Transcriptional regulator, GntR family</fullName>
    </submittedName>
</protein>
<dbReference type="GO" id="GO:0003677">
    <property type="term" value="F:DNA binding"/>
    <property type="evidence" value="ECO:0007669"/>
    <property type="project" value="UniProtKB-KW"/>
</dbReference>
<evidence type="ECO:0000256" key="1">
    <source>
        <dbReference type="ARBA" id="ARBA00023015"/>
    </source>
</evidence>
<dbReference type="InterPro" id="IPR036388">
    <property type="entry name" value="WH-like_DNA-bd_sf"/>
</dbReference>
<dbReference type="Proteomes" id="UP000192738">
    <property type="component" value="Unassembled WGS sequence"/>
</dbReference>
<dbReference type="Pfam" id="PF07729">
    <property type="entry name" value="FCD"/>
    <property type="match status" value="1"/>
</dbReference>
<keyword evidence="1" id="KW-0805">Transcription regulation</keyword>
<dbReference type="Pfam" id="PF00392">
    <property type="entry name" value="GntR"/>
    <property type="match status" value="1"/>
</dbReference>
<dbReference type="PRINTS" id="PR00035">
    <property type="entry name" value="HTHGNTR"/>
</dbReference>
<evidence type="ECO:0000259" key="4">
    <source>
        <dbReference type="PROSITE" id="PS50949"/>
    </source>
</evidence>
<dbReference type="InterPro" id="IPR000524">
    <property type="entry name" value="Tscrpt_reg_HTH_GntR"/>
</dbReference>
<keyword evidence="2" id="KW-0238">DNA-binding</keyword>
<dbReference type="SMART" id="SM00895">
    <property type="entry name" value="FCD"/>
    <property type="match status" value="1"/>
</dbReference>